<comment type="caution">
    <text evidence="2">The sequence shown here is derived from an EMBL/GenBank/DDBJ whole genome shotgun (WGS) entry which is preliminary data.</text>
</comment>
<protein>
    <submittedName>
        <fullName evidence="2">Uncharacterized protein</fullName>
    </submittedName>
</protein>
<dbReference type="EMBL" id="CAUJNA010003277">
    <property type="protein sequence ID" value="CAJ1397741.1"/>
    <property type="molecule type" value="Genomic_DNA"/>
</dbReference>
<evidence type="ECO:0000313" key="3">
    <source>
        <dbReference type="Proteomes" id="UP001178507"/>
    </source>
</evidence>
<reference evidence="2" key="1">
    <citation type="submission" date="2023-08" db="EMBL/GenBank/DDBJ databases">
        <authorList>
            <person name="Chen Y."/>
            <person name="Shah S."/>
            <person name="Dougan E. K."/>
            <person name="Thang M."/>
            <person name="Chan C."/>
        </authorList>
    </citation>
    <scope>NUCLEOTIDE SEQUENCE</scope>
</reference>
<feature type="transmembrane region" description="Helical" evidence="1">
    <location>
        <begin position="241"/>
        <end position="265"/>
    </location>
</feature>
<proteinExistence type="predicted"/>
<dbReference type="PANTHER" id="PTHR36978:SF4">
    <property type="entry name" value="P-LOOP CONTAINING NUCLEOSIDE TRIPHOSPHATE HYDROLASE PROTEIN"/>
    <property type="match status" value="1"/>
</dbReference>
<sequence>MLPEVSAGTKREPLQIIGAGLGRTGTSSMAMALTRLGYRPYHWVEGMMQMGHTGLWARWYDAMHSGDEAGADAAFQTVAEAIAQSGFNATLDFPACMAFESFMKMYPNAKVLLSVRSSGQAWAASVLNGVIDLSWAAQFGFFGLTQRLRDLRTVILGGWPLLGIPPMGPGDLPDGPILEKVHDDWARRVKRAVPKEKLLVFEAKDGYGPLCRFLDISDADCPKEPYPHMNANVDSWWARRFGWFAVTCWIPNTMILLCAPFYCCWRCRRKQKAA</sequence>
<dbReference type="SUPFAM" id="SSF52540">
    <property type="entry name" value="P-loop containing nucleoside triphosphate hydrolases"/>
    <property type="match status" value="1"/>
</dbReference>
<dbReference type="Proteomes" id="UP001178507">
    <property type="component" value="Unassembled WGS sequence"/>
</dbReference>
<gene>
    <name evidence="2" type="ORF">EVOR1521_LOCUS21692</name>
</gene>
<keyword evidence="1" id="KW-1133">Transmembrane helix</keyword>
<dbReference type="InterPro" id="IPR040632">
    <property type="entry name" value="Sulfotransfer_4"/>
</dbReference>
<dbReference type="AlphaFoldDB" id="A0AA36J3C1"/>
<dbReference type="InterPro" id="IPR027417">
    <property type="entry name" value="P-loop_NTPase"/>
</dbReference>
<organism evidence="2 3">
    <name type="scientific">Effrenium voratum</name>
    <dbReference type="NCBI Taxonomy" id="2562239"/>
    <lineage>
        <taxon>Eukaryota</taxon>
        <taxon>Sar</taxon>
        <taxon>Alveolata</taxon>
        <taxon>Dinophyceae</taxon>
        <taxon>Suessiales</taxon>
        <taxon>Symbiodiniaceae</taxon>
        <taxon>Effrenium</taxon>
    </lineage>
</organism>
<dbReference type="Pfam" id="PF17784">
    <property type="entry name" value="Sulfotransfer_4"/>
    <property type="match status" value="1"/>
</dbReference>
<name>A0AA36J3C1_9DINO</name>
<evidence type="ECO:0000256" key="1">
    <source>
        <dbReference type="SAM" id="Phobius"/>
    </source>
</evidence>
<evidence type="ECO:0000313" key="2">
    <source>
        <dbReference type="EMBL" id="CAJ1397741.1"/>
    </source>
</evidence>
<keyword evidence="1" id="KW-0472">Membrane</keyword>
<dbReference type="PANTHER" id="PTHR36978">
    <property type="entry name" value="P-LOOP CONTAINING NUCLEOTIDE TRIPHOSPHATE HYDROLASE"/>
    <property type="match status" value="1"/>
</dbReference>
<keyword evidence="1" id="KW-0812">Transmembrane</keyword>
<accession>A0AA36J3C1</accession>
<keyword evidence="3" id="KW-1185">Reference proteome</keyword>
<dbReference type="Gene3D" id="3.40.50.300">
    <property type="entry name" value="P-loop containing nucleotide triphosphate hydrolases"/>
    <property type="match status" value="1"/>
</dbReference>